<keyword evidence="7 8" id="KW-0472">Membrane</keyword>
<dbReference type="InterPro" id="IPR006629">
    <property type="entry name" value="LITAF"/>
</dbReference>
<protein>
    <submittedName>
        <fullName evidence="11">LITAF domain-containing protein</fullName>
    </submittedName>
</protein>
<evidence type="ECO:0000256" key="4">
    <source>
        <dbReference type="ARBA" id="ARBA00005975"/>
    </source>
</evidence>
<dbReference type="PROSITE" id="PS51837">
    <property type="entry name" value="LITAF"/>
    <property type="match status" value="1"/>
</dbReference>
<dbReference type="Pfam" id="PF10601">
    <property type="entry name" value="zf-LITAF-like"/>
    <property type="match status" value="1"/>
</dbReference>
<feature type="transmembrane region" description="Helical" evidence="8">
    <location>
        <begin position="33"/>
        <end position="50"/>
    </location>
</feature>
<keyword evidence="6" id="KW-0862">Zinc</keyword>
<accession>A0A914DKK9</accession>
<dbReference type="SMART" id="SM00714">
    <property type="entry name" value="LITAF"/>
    <property type="match status" value="1"/>
</dbReference>
<keyword evidence="8" id="KW-0812">Transmembrane</keyword>
<keyword evidence="10" id="KW-1185">Reference proteome</keyword>
<evidence type="ECO:0000256" key="3">
    <source>
        <dbReference type="ARBA" id="ARBA00004630"/>
    </source>
</evidence>
<comment type="similarity">
    <text evidence="4">Belongs to the CDIP1/LITAF family.</text>
</comment>
<dbReference type="GO" id="GO:0005765">
    <property type="term" value="C:lysosomal membrane"/>
    <property type="evidence" value="ECO:0007669"/>
    <property type="project" value="UniProtKB-SubCell"/>
</dbReference>
<sequence>MQTTTVFGPDSQQAYCPNCGKNVMTYAEPKTNLITWLICLFTGFWCILCCDCTKDVDHRCPICATYLGAYRR</sequence>
<name>A0A914DKK9_9BILA</name>
<dbReference type="PANTHER" id="PTHR23292:SF6">
    <property type="entry name" value="FI16602P1-RELATED"/>
    <property type="match status" value="1"/>
</dbReference>
<evidence type="ECO:0000256" key="5">
    <source>
        <dbReference type="ARBA" id="ARBA00022723"/>
    </source>
</evidence>
<dbReference type="GO" id="GO:0031902">
    <property type="term" value="C:late endosome membrane"/>
    <property type="evidence" value="ECO:0007669"/>
    <property type="project" value="UniProtKB-SubCell"/>
</dbReference>
<organism evidence="10 11">
    <name type="scientific">Acrobeloides nanus</name>
    <dbReference type="NCBI Taxonomy" id="290746"/>
    <lineage>
        <taxon>Eukaryota</taxon>
        <taxon>Metazoa</taxon>
        <taxon>Ecdysozoa</taxon>
        <taxon>Nematoda</taxon>
        <taxon>Chromadorea</taxon>
        <taxon>Rhabditida</taxon>
        <taxon>Tylenchina</taxon>
        <taxon>Cephalobomorpha</taxon>
        <taxon>Cephaloboidea</taxon>
        <taxon>Cephalobidae</taxon>
        <taxon>Acrobeloides</taxon>
    </lineage>
</organism>
<dbReference type="PANTHER" id="PTHR23292">
    <property type="entry name" value="LIPOPOLYSACCHARIDE-INDUCED TUMOR NECROSIS FACTOR-ALPHA FACTOR"/>
    <property type="match status" value="1"/>
</dbReference>
<proteinExistence type="inferred from homology"/>
<evidence type="ECO:0000256" key="6">
    <source>
        <dbReference type="ARBA" id="ARBA00022833"/>
    </source>
</evidence>
<dbReference type="InterPro" id="IPR037519">
    <property type="entry name" value="LITAF_fam"/>
</dbReference>
<evidence type="ECO:0000313" key="11">
    <source>
        <dbReference type="WBParaSite" id="ACRNAN_scaffold2808.g20514.t1"/>
    </source>
</evidence>
<dbReference type="AlphaFoldDB" id="A0A914DKK9"/>
<evidence type="ECO:0000256" key="7">
    <source>
        <dbReference type="ARBA" id="ARBA00023136"/>
    </source>
</evidence>
<dbReference type="GO" id="GO:0008270">
    <property type="term" value="F:zinc ion binding"/>
    <property type="evidence" value="ECO:0007669"/>
    <property type="project" value="TreeGrafter"/>
</dbReference>
<dbReference type="WBParaSite" id="ACRNAN_scaffold2808.g20514.t1">
    <property type="protein sequence ID" value="ACRNAN_scaffold2808.g20514.t1"/>
    <property type="gene ID" value="ACRNAN_scaffold2808.g20514"/>
</dbReference>
<evidence type="ECO:0000259" key="9">
    <source>
        <dbReference type="PROSITE" id="PS51837"/>
    </source>
</evidence>
<evidence type="ECO:0000313" key="10">
    <source>
        <dbReference type="Proteomes" id="UP000887540"/>
    </source>
</evidence>
<feature type="domain" description="LITAF" evidence="9">
    <location>
        <begin position="1"/>
        <end position="72"/>
    </location>
</feature>
<comment type="subcellular location">
    <subcellularLocation>
        <location evidence="2">Endosome membrane</location>
        <topology evidence="2">Peripheral membrane protein</topology>
    </subcellularLocation>
    <subcellularLocation>
        <location evidence="1">Late endosome membrane</location>
    </subcellularLocation>
    <subcellularLocation>
        <location evidence="3">Lysosome membrane</location>
        <topology evidence="3">Peripheral membrane protein</topology>
        <orientation evidence="3">Cytoplasmic side</orientation>
    </subcellularLocation>
</comment>
<evidence type="ECO:0000256" key="8">
    <source>
        <dbReference type="SAM" id="Phobius"/>
    </source>
</evidence>
<keyword evidence="5" id="KW-0479">Metal-binding</keyword>
<dbReference type="Proteomes" id="UP000887540">
    <property type="component" value="Unplaced"/>
</dbReference>
<evidence type="ECO:0000256" key="2">
    <source>
        <dbReference type="ARBA" id="ARBA00004481"/>
    </source>
</evidence>
<evidence type="ECO:0000256" key="1">
    <source>
        <dbReference type="ARBA" id="ARBA00004414"/>
    </source>
</evidence>
<keyword evidence="8" id="KW-1133">Transmembrane helix</keyword>
<reference evidence="11" key="1">
    <citation type="submission" date="2022-11" db="UniProtKB">
        <authorList>
            <consortium name="WormBaseParasite"/>
        </authorList>
    </citation>
    <scope>IDENTIFICATION</scope>
</reference>